<accession>A2D8V3</accession>
<dbReference type="AlphaFoldDB" id="A2D8V3"/>
<dbReference type="GO" id="GO:0005739">
    <property type="term" value="C:mitochondrion"/>
    <property type="evidence" value="ECO:0000318"/>
    <property type="project" value="GO_Central"/>
</dbReference>
<dbReference type="InterPro" id="IPR002908">
    <property type="entry name" value="Frataxin/CyaY"/>
</dbReference>
<reference evidence="4" key="1">
    <citation type="submission" date="2006-10" db="EMBL/GenBank/DDBJ databases">
        <authorList>
            <person name="Amadeo P."/>
            <person name="Zhao Q."/>
            <person name="Wortman J."/>
            <person name="Fraser-Liggett C."/>
            <person name="Carlton J."/>
        </authorList>
    </citation>
    <scope>NUCLEOTIDE SEQUENCE</scope>
    <source>
        <strain evidence="4">G3</strain>
    </source>
</reference>
<keyword evidence="5" id="KW-1185">Reference proteome</keyword>
<dbReference type="PROSITE" id="PS50810">
    <property type="entry name" value="FRATAXIN_2"/>
    <property type="match status" value="1"/>
</dbReference>
<evidence type="ECO:0000313" key="4">
    <source>
        <dbReference type="EMBL" id="EAY22979.1"/>
    </source>
</evidence>
<keyword evidence="3" id="KW-0408">Iron</keyword>
<name>A2D8V3_TRIV3</name>
<dbReference type="SMART" id="SM01219">
    <property type="entry name" value="Frataxin_Cyay"/>
    <property type="match status" value="1"/>
</dbReference>
<dbReference type="GO" id="GO:0006826">
    <property type="term" value="P:iron ion transport"/>
    <property type="evidence" value="ECO:0007669"/>
    <property type="project" value="UniProtKB-KW"/>
</dbReference>
<evidence type="ECO:0000256" key="2">
    <source>
        <dbReference type="ARBA" id="ARBA00022496"/>
    </source>
</evidence>
<dbReference type="GO" id="GO:0008199">
    <property type="term" value="F:ferric iron binding"/>
    <property type="evidence" value="ECO:0000318"/>
    <property type="project" value="GO_Central"/>
</dbReference>
<dbReference type="FunCoup" id="A2D8V3">
    <property type="interactions" value="73"/>
</dbReference>
<dbReference type="PANTHER" id="PTHR16821:SF2">
    <property type="entry name" value="FRATAXIN, MITOCHONDRIAL"/>
    <property type="match status" value="1"/>
</dbReference>
<dbReference type="GO" id="GO:0008198">
    <property type="term" value="F:ferrous iron binding"/>
    <property type="evidence" value="ECO:0000318"/>
    <property type="project" value="GO_Central"/>
</dbReference>
<dbReference type="OrthoDB" id="1897642at2759"/>
<sequence>MLSGFSRSIMGYGAFTSDNAFKQKTADTLFSLCDYFQSKYESKGDEFFAEANDDSLTLSMKGNQFLLSRQLPGHQIWVSSPVSGSLKFDYDNERNDWFDHKIKDRSLKVCLTEELQTAFGC</sequence>
<dbReference type="STRING" id="5722.A2D8V3"/>
<dbReference type="SUPFAM" id="SSF55387">
    <property type="entry name" value="Frataxin/Nqo15-like"/>
    <property type="match status" value="1"/>
</dbReference>
<reference evidence="4" key="2">
    <citation type="journal article" date="2007" name="Science">
        <title>Draft genome sequence of the sexually transmitted pathogen Trichomonas vaginalis.</title>
        <authorList>
            <person name="Carlton J.M."/>
            <person name="Hirt R.P."/>
            <person name="Silva J.C."/>
            <person name="Delcher A.L."/>
            <person name="Schatz M."/>
            <person name="Zhao Q."/>
            <person name="Wortman J.R."/>
            <person name="Bidwell S.L."/>
            <person name="Alsmark U.C.M."/>
            <person name="Besteiro S."/>
            <person name="Sicheritz-Ponten T."/>
            <person name="Noel C.J."/>
            <person name="Dacks J.B."/>
            <person name="Foster P.G."/>
            <person name="Simillion C."/>
            <person name="Van de Peer Y."/>
            <person name="Miranda-Saavedra D."/>
            <person name="Barton G.J."/>
            <person name="Westrop G.D."/>
            <person name="Mueller S."/>
            <person name="Dessi D."/>
            <person name="Fiori P.L."/>
            <person name="Ren Q."/>
            <person name="Paulsen I."/>
            <person name="Zhang H."/>
            <person name="Bastida-Corcuera F.D."/>
            <person name="Simoes-Barbosa A."/>
            <person name="Brown M.T."/>
            <person name="Hayes R.D."/>
            <person name="Mukherjee M."/>
            <person name="Okumura C.Y."/>
            <person name="Schneider R."/>
            <person name="Smith A.J."/>
            <person name="Vanacova S."/>
            <person name="Villalvazo M."/>
            <person name="Haas B.J."/>
            <person name="Pertea M."/>
            <person name="Feldblyum T.V."/>
            <person name="Utterback T.R."/>
            <person name="Shu C.L."/>
            <person name="Osoegawa K."/>
            <person name="de Jong P.J."/>
            <person name="Hrdy I."/>
            <person name="Horvathova L."/>
            <person name="Zubacova Z."/>
            <person name="Dolezal P."/>
            <person name="Malik S.B."/>
            <person name="Logsdon J.M. Jr."/>
            <person name="Henze K."/>
            <person name="Gupta A."/>
            <person name="Wang C.C."/>
            <person name="Dunne R.L."/>
            <person name="Upcroft J.A."/>
            <person name="Upcroft P."/>
            <person name="White O."/>
            <person name="Salzberg S.L."/>
            <person name="Tang P."/>
            <person name="Chiu C.-H."/>
            <person name="Lee Y.-S."/>
            <person name="Embley T.M."/>
            <person name="Coombs G.H."/>
            <person name="Mottram J.C."/>
            <person name="Tachezy J."/>
            <person name="Fraser-Liggett C.M."/>
            <person name="Johnson P.J."/>
        </authorList>
    </citation>
    <scope>NUCLEOTIDE SEQUENCE [LARGE SCALE GENOMIC DNA]</scope>
    <source>
        <strain evidence="4">G3</strain>
    </source>
</reference>
<dbReference type="GO" id="GO:0051537">
    <property type="term" value="F:2 iron, 2 sulfur cluster binding"/>
    <property type="evidence" value="ECO:0000318"/>
    <property type="project" value="GO_Central"/>
</dbReference>
<evidence type="ECO:0000313" key="5">
    <source>
        <dbReference type="Proteomes" id="UP000001542"/>
    </source>
</evidence>
<dbReference type="Proteomes" id="UP000001542">
    <property type="component" value="Unassembled WGS sequence"/>
</dbReference>
<dbReference type="InterPro" id="IPR036524">
    <property type="entry name" value="Frataxin/CyaY_sf"/>
</dbReference>
<dbReference type="GO" id="GO:0016226">
    <property type="term" value="P:iron-sulfur cluster assembly"/>
    <property type="evidence" value="ECO:0000318"/>
    <property type="project" value="GO_Central"/>
</dbReference>
<protein>
    <submittedName>
        <fullName evidence="4">Frataxin, putative</fullName>
    </submittedName>
</protein>
<dbReference type="Gene3D" id="3.30.920.10">
    <property type="entry name" value="Frataxin/CyaY"/>
    <property type="match status" value="1"/>
</dbReference>
<dbReference type="SMR" id="A2D8V3"/>
<dbReference type="VEuPathDB" id="TrichDB:TVAGG3_0528410"/>
<organism evidence="4 5">
    <name type="scientific">Trichomonas vaginalis (strain ATCC PRA-98 / G3)</name>
    <dbReference type="NCBI Taxonomy" id="412133"/>
    <lineage>
        <taxon>Eukaryota</taxon>
        <taxon>Metamonada</taxon>
        <taxon>Parabasalia</taxon>
        <taxon>Trichomonadida</taxon>
        <taxon>Trichomonadidae</taxon>
        <taxon>Trichomonas</taxon>
    </lineage>
</organism>
<comment type="similarity">
    <text evidence="1">Belongs to the frataxin family.</text>
</comment>
<dbReference type="Pfam" id="PF01491">
    <property type="entry name" value="Frataxin_Cyay"/>
    <property type="match status" value="1"/>
</dbReference>
<evidence type="ECO:0000256" key="3">
    <source>
        <dbReference type="ARBA" id="ARBA00023004"/>
    </source>
</evidence>
<dbReference type="VEuPathDB" id="TrichDB:TVAG_182150"/>
<evidence type="ECO:0000256" key="1">
    <source>
        <dbReference type="ARBA" id="ARBA00008183"/>
    </source>
</evidence>
<dbReference type="EMBL" id="DS113180">
    <property type="protein sequence ID" value="EAY22979.1"/>
    <property type="molecule type" value="Genomic_DNA"/>
</dbReference>
<dbReference type="GO" id="GO:0034986">
    <property type="term" value="F:iron chaperone activity"/>
    <property type="evidence" value="ECO:0000318"/>
    <property type="project" value="GO_Central"/>
</dbReference>
<dbReference type="PANTHER" id="PTHR16821">
    <property type="entry name" value="FRATAXIN"/>
    <property type="match status" value="1"/>
</dbReference>
<keyword evidence="2" id="KW-0406">Ion transport</keyword>
<keyword evidence="2" id="KW-0410">Iron transport</keyword>
<proteinExistence type="inferred from homology"/>
<dbReference type="InParanoid" id="A2D8V3"/>
<dbReference type="KEGG" id="tva:5468558"/>
<keyword evidence="2" id="KW-0813">Transport</keyword>
<gene>
    <name evidence="4" type="ORF">TVAG_182150</name>
</gene>
<dbReference type="RefSeq" id="XP_001583965.1">
    <property type="nucleotide sequence ID" value="XM_001583915.1"/>
</dbReference>